<dbReference type="GeneID" id="39586307"/>
<proteinExistence type="predicted"/>
<dbReference type="EMBL" id="RSCE01000011">
    <property type="protein sequence ID" value="RSH78843.1"/>
    <property type="molecule type" value="Genomic_DNA"/>
</dbReference>
<accession>A0A427XJ81</accession>
<name>A0A427XJ81_9TREE</name>
<feature type="region of interest" description="Disordered" evidence="1">
    <location>
        <begin position="22"/>
        <end position="101"/>
    </location>
</feature>
<keyword evidence="3" id="KW-1185">Reference proteome</keyword>
<dbReference type="RefSeq" id="XP_028473990.1">
    <property type="nucleotide sequence ID" value="XM_028617527.1"/>
</dbReference>
<feature type="compositionally biased region" description="Low complexity" evidence="1">
    <location>
        <begin position="23"/>
        <end position="39"/>
    </location>
</feature>
<feature type="compositionally biased region" description="Polar residues" evidence="1">
    <location>
        <begin position="43"/>
        <end position="53"/>
    </location>
</feature>
<organism evidence="2 3">
    <name type="scientific">Apiotrichum porosum</name>
    <dbReference type="NCBI Taxonomy" id="105984"/>
    <lineage>
        <taxon>Eukaryota</taxon>
        <taxon>Fungi</taxon>
        <taxon>Dikarya</taxon>
        <taxon>Basidiomycota</taxon>
        <taxon>Agaricomycotina</taxon>
        <taxon>Tremellomycetes</taxon>
        <taxon>Trichosporonales</taxon>
        <taxon>Trichosporonaceae</taxon>
        <taxon>Apiotrichum</taxon>
    </lineage>
</organism>
<evidence type="ECO:0000256" key="1">
    <source>
        <dbReference type="SAM" id="MobiDB-lite"/>
    </source>
</evidence>
<reference evidence="2 3" key="1">
    <citation type="submission" date="2018-11" db="EMBL/GenBank/DDBJ databases">
        <title>Genome sequence of Apiotrichum porosum DSM 27194.</title>
        <authorList>
            <person name="Aliyu H."/>
            <person name="Gorte O."/>
            <person name="Ochsenreither K."/>
        </authorList>
    </citation>
    <scope>NUCLEOTIDE SEQUENCE [LARGE SCALE GENOMIC DNA]</scope>
    <source>
        <strain evidence="2 3">DSM 27194</strain>
    </source>
</reference>
<comment type="caution">
    <text evidence="2">The sequence shown here is derived from an EMBL/GenBank/DDBJ whole genome shotgun (WGS) entry which is preliminary data.</text>
</comment>
<evidence type="ECO:0000313" key="3">
    <source>
        <dbReference type="Proteomes" id="UP000279236"/>
    </source>
</evidence>
<dbReference type="AlphaFoldDB" id="A0A427XJ81"/>
<feature type="compositionally biased region" description="Polar residues" evidence="1">
    <location>
        <begin position="76"/>
        <end position="96"/>
    </location>
</feature>
<gene>
    <name evidence="2" type="ORF">EHS24_001764</name>
</gene>
<protein>
    <submittedName>
        <fullName evidence="2">Uncharacterized protein</fullName>
    </submittedName>
</protein>
<sequence>MAEGTEGMLSFSHCHRLTVARLGTDVPTPTTPGTSSSVPKDTTGASTQLTQPSSPEPDTKAQSSSMPDDAHKPSDPTDSITKSLDMSASTNTSPNDNDLEDAILQRLLDNSKPDGAGLEADELIPAMFNDLFGKDYEATLAALQPDKHKTEDSGEGF</sequence>
<evidence type="ECO:0000313" key="2">
    <source>
        <dbReference type="EMBL" id="RSH78843.1"/>
    </source>
</evidence>
<dbReference type="Proteomes" id="UP000279236">
    <property type="component" value="Unassembled WGS sequence"/>
</dbReference>